<evidence type="ECO:0000256" key="3">
    <source>
        <dbReference type="ARBA" id="ARBA00012517"/>
    </source>
</evidence>
<feature type="transmembrane region" description="Helical" evidence="23">
    <location>
        <begin position="790"/>
        <end position="809"/>
    </location>
</feature>
<protein>
    <recommendedName>
        <fullName evidence="4">Copper-exporting P-type ATPase</fullName>
        <ecNumber evidence="3">7.2.2.8</ecNumber>
    </recommendedName>
    <alternativeName>
        <fullName evidence="20">Copper-exporting P-type ATPase A</fullName>
    </alternativeName>
    <alternativeName>
        <fullName evidence="21">Cu(+)-exporting ATPase</fullName>
    </alternativeName>
</protein>
<dbReference type="InterPro" id="IPR001757">
    <property type="entry name" value="P_typ_ATPase"/>
</dbReference>
<feature type="domain" description="HMA" evidence="24">
    <location>
        <begin position="73"/>
        <end position="139"/>
    </location>
</feature>
<dbReference type="InterPro" id="IPR023298">
    <property type="entry name" value="ATPase_P-typ_TM_dom_sf"/>
</dbReference>
<keyword evidence="5" id="KW-0813">Transport</keyword>
<dbReference type="GO" id="GO:0005886">
    <property type="term" value="C:plasma membrane"/>
    <property type="evidence" value="ECO:0007669"/>
    <property type="project" value="UniProtKB-SubCell"/>
</dbReference>
<dbReference type="Gene3D" id="3.40.1110.10">
    <property type="entry name" value="Calcium-transporting ATPase, cytoplasmic domain N"/>
    <property type="match status" value="2"/>
</dbReference>
<feature type="transmembrane region" description="Helical" evidence="23">
    <location>
        <begin position="762"/>
        <end position="784"/>
    </location>
</feature>
<keyword evidence="13 23" id="KW-0067">ATP-binding</keyword>
<sequence>MNKVILSIEGMSCAACVNRIEKRLAKIDGVHEGNVNLSNHKAMVVFDEQKTSLSEITAAIERLGFKAYPAQLEKVTIPIGGMSCAACVNRIEKAVLKIDGVVSASVNLATHKAVVEFDAAVTTYSVIKERIESLGFEAFDLKRETSEDREKEQREKDMKKLKFDFILGAVLTTIVLIGSLPHMMEGWGEWVPTILTLPITLLVLTTPVQFVSGWRFYKGAYAALSHGTSDMNVLVAMGTTSAWLYSALMTIFPTAMTNLGFPYQLYYDVATVITTLILLGRILEAKAKGKTSEAIRRLMGMRSKTAKVIRNNEEVDIPIEEVVVGDVIVVRPGEKIPVDGVLVSGQSAVDESMLTGESIPITKREGDEVIGATINKTGSFRFKATKVGKDTMLAQIIRLVEDAQGSKAPIQKIVDKISAYFVPAVVVTAILSFILWWTFGPEPSLIFGLTTFIAVLIIACPCALGLATPTAIMVGTGKGAENGILIKDAHSLEMAHKITTVVLDKTGTITVGAPSLTDIVLATDFKENEVLQLVASVETASEHPLGEAIVKAAKERKLTLEEPTEFDAIPGQGIRASVMNQEILIGNARLMSNNNISVSENLSVVADKLADEGKTPMFIAINNVSAAIIAVADTVKEHSKQAIKHLQQQNIEVIMLTGDNRRTAEAIAREVGVDRVFSEVLPDQKSEKVKELQDEGKIVAMVGDGINDAPALAQADVGIAIGTGTDVAMEASDVTLISGDLRGVPTSIDLSKATMRMIWQNLFWAFGYNVVLIPVAAGLLWPFFGILLNPMLAAAAMAFSSVSVVMNTMRLKYFKPAKEFL</sequence>
<dbReference type="InterPro" id="IPR008250">
    <property type="entry name" value="ATPase_P-typ_transduc_dom_A_sf"/>
</dbReference>
<dbReference type="PRINTS" id="PR00942">
    <property type="entry name" value="CUATPASEI"/>
</dbReference>
<dbReference type="Gene3D" id="2.70.150.10">
    <property type="entry name" value="Calcium-transporting ATPase, cytoplasmic transduction domain A"/>
    <property type="match status" value="1"/>
</dbReference>
<feature type="transmembrane region" description="Helical" evidence="23">
    <location>
        <begin position="417"/>
        <end position="439"/>
    </location>
</feature>
<dbReference type="CDD" id="cd02094">
    <property type="entry name" value="P-type_ATPase_Cu-like"/>
    <property type="match status" value="1"/>
</dbReference>
<evidence type="ECO:0000313" key="26">
    <source>
        <dbReference type="Proteomes" id="UP000094296"/>
    </source>
</evidence>
<dbReference type="NCBIfam" id="TIGR01494">
    <property type="entry name" value="ATPase_P-type"/>
    <property type="match status" value="1"/>
</dbReference>
<dbReference type="InterPro" id="IPR017969">
    <property type="entry name" value="Heavy-metal-associated_CS"/>
</dbReference>
<dbReference type="RefSeq" id="WP_069642914.1">
    <property type="nucleotide sequence ID" value="NZ_MIJE01000011.1"/>
</dbReference>
<evidence type="ECO:0000259" key="24">
    <source>
        <dbReference type="PROSITE" id="PS50846"/>
    </source>
</evidence>
<keyword evidence="26" id="KW-1185">Reference proteome</keyword>
<proteinExistence type="inferred from homology"/>
<dbReference type="FunFam" id="2.70.150.10:FF:000002">
    <property type="entry name" value="Copper-transporting ATPase 1, putative"/>
    <property type="match status" value="1"/>
</dbReference>
<keyword evidence="18" id="KW-0406">Ion transport</keyword>
<keyword evidence="12" id="KW-0187">Copper transport</keyword>
<keyword evidence="19 23" id="KW-0472">Membrane</keyword>
<dbReference type="NCBIfam" id="TIGR01525">
    <property type="entry name" value="ATPase-IB_hvy"/>
    <property type="match status" value="1"/>
</dbReference>
<dbReference type="EC" id="7.2.2.8" evidence="3"/>
<dbReference type="FunFam" id="3.30.70.100:FF:000005">
    <property type="entry name" value="Copper-exporting P-type ATPase A"/>
    <property type="match status" value="2"/>
</dbReference>
<feature type="transmembrane region" description="Helical" evidence="23">
    <location>
        <begin position="445"/>
        <end position="468"/>
    </location>
</feature>
<dbReference type="InterPro" id="IPR023214">
    <property type="entry name" value="HAD_sf"/>
</dbReference>
<comment type="catalytic activity">
    <reaction evidence="22">
        <text>Cu(+)(in) + ATP + H2O = Cu(+)(out) + ADP + phosphate + H(+)</text>
        <dbReference type="Rhea" id="RHEA:25792"/>
        <dbReference type="ChEBI" id="CHEBI:15377"/>
        <dbReference type="ChEBI" id="CHEBI:15378"/>
        <dbReference type="ChEBI" id="CHEBI:30616"/>
        <dbReference type="ChEBI" id="CHEBI:43474"/>
        <dbReference type="ChEBI" id="CHEBI:49552"/>
        <dbReference type="ChEBI" id="CHEBI:456216"/>
        <dbReference type="EC" id="7.2.2.8"/>
    </reaction>
</comment>
<dbReference type="InterPro" id="IPR006122">
    <property type="entry name" value="HMA_Cu_ion-bd"/>
</dbReference>
<dbReference type="PROSITE" id="PS50846">
    <property type="entry name" value="HMA_2"/>
    <property type="match status" value="2"/>
</dbReference>
<dbReference type="SFLD" id="SFLDS00003">
    <property type="entry name" value="Haloacid_Dehalogenase"/>
    <property type="match status" value="1"/>
</dbReference>
<dbReference type="AlphaFoldDB" id="A0A1E5G365"/>
<dbReference type="SFLD" id="SFLDG00002">
    <property type="entry name" value="C1.7:_P-type_atpase_like"/>
    <property type="match status" value="1"/>
</dbReference>
<reference evidence="25 26" key="1">
    <citation type="submission" date="2016-09" db="EMBL/GenBank/DDBJ databases">
        <title>Draft genome sequence for the type strain of Desulfuribacillus alkaliarsenatis AHT28, an obligately anaerobic, sulfidogenic bacterium isolated from Russian soda lake sediments.</title>
        <authorList>
            <person name="Abin C.A."/>
            <person name="Hollibaugh J.T."/>
        </authorList>
    </citation>
    <scope>NUCLEOTIDE SEQUENCE [LARGE SCALE GENOMIC DNA]</scope>
    <source>
        <strain evidence="25 26">AHT28</strain>
    </source>
</reference>
<evidence type="ECO:0000256" key="5">
    <source>
        <dbReference type="ARBA" id="ARBA00022448"/>
    </source>
</evidence>
<dbReference type="CDD" id="cd00371">
    <property type="entry name" value="HMA"/>
    <property type="match status" value="2"/>
</dbReference>
<dbReference type="NCBIfam" id="TIGR00003">
    <property type="entry name" value="copper ion binding protein"/>
    <property type="match status" value="2"/>
</dbReference>
<dbReference type="PROSITE" id="PS01047">
    <property type="entry name" value="HMA_1"/>
    <property type="match status" value="2"/>
</dbReference>
<dbReference type="PANTHER" id="PTHR43520">
    <property type="entry name" value="ATP7, ISOFORM B"/>
    <property type="match status" value="1"/>
</dbReference>
<evidence type="ECO:0000256" key="19">
    <source>
        <dbReference type="ARBA" id="ARBA00023136"/>
    </source>
</evidence>
<evidence type="ECO:0000256" key="2">
    <source>
        <dbReference type="ARBA" id="ARBA00006024"/>
    </source>
</evidence>
<evidence type="ECO:0000256" key="7">
    <source>
        <dbReference type="ARBA" id="ARBA00022553"/>
    </source>
</evidence>
<keyword evidence="10" id="KW-0677">Repeat</keyword>
<evidence type="ECO:0000256" key="16">
    <source>
        <dbReference type="ARBA" id="ARBA00022989"/>
    </source>
</evidence>
<evidence type="ECO:0000256" key="12">
    <source>
        <dbReference type="ARBA" id="ARBA00022796"/>
    </source>
</evidence>
<dbReference type="Gene3D" id="3.40.50.1000">
    <property type="entry name" value="HAD superfamily/HAD-like"/>
    <property type="match status" value="1"/>
</dbReference>
<keyword evidence="17" id="KW-0186">Copper</keyword>
<dbReference type="SUPFAM" id="SSF81665">
    <property type="entry name" value="Calcium ATPase, transmembrane domain M"/>
    <property type="match status" value="1"/>
</dbReference>
<dbReference type="InterPro" id="IPR044492">
    <property type="entry name" value="P_typ_ATPase_HD_dom"/>
</dbReference>
<keyword evidence="6 23" id="KW-1003">Cell membrane</keyword>
<keyword evidence="16 23" id="KW-1133">Transmembrane helix</keyword>
<dbReference type="GO" id="GO:0043682">
    <property type="term" value="F:P-type divalent copper transporter activity"/>
    <property type="evidence" value="ECO:0007669"/>
    <property type="project" value="TreeGrafter"/>
</dbReference>
<keyword evidence="7" id="KW-0597">Phosphoprotein</keyword>
<evidence type="ECO:0000256" key="14">
    <source>
        <dbReference type="ARBA" id="ARBA00022842"/>
    </source>
</evidence>
<dbReference type="InterPro" id="IPR036412">
    <property type="entry name" value="HAD-like_sf"/>
</dbReference>
<dbReference type="InterPro" id="IPR006121">
    <property type="entry name" value="HMA_dom"/>
</dbReference>
<organism evidence="25 26">
    <name type="scientific">Desulfuribacillus alkaliarsenatis</name>
    <dbReference type="NCBI Taxonomy" id="766136"/>
    <lineage>
        <taxon>Bacteria</taxon>
        <taxon>Bacillati</taxon>
        <taxon>Bacillota</taxon>
        <taxon>Desulfuribacillia</taxon>
        <taxon>Desulfuribacillales</taxon>
        <taxon>Desulfuribacillaceae</taxon>
        <taxon>Desulfuribacillus</taxon>
    </lineage>
</organism>
<dbReference type="STRING" id="766136.BHF68_04735"/>
<evidence type="ECO:0000256" key="15">
    <source>
        <dbReference type="ARBA" id="ARBA00022967"/>
    </source>
</evidence>
<dbReference type="SUPFAM" id="SSF81653">
    <property type="entry name" value="Calcium ATPase, transduction domain A"/>
    <property type="match status" value="1"/>
</dbReference>
<feature type="domain" description="HMA" evidence="24">
    <location>
        <begin position="2"/>
        <end position="68"/>
    </location>
</feature>
<evidence type="ECO:0000256" key="6">
    <source>
        <dbReference type="ARBA" id="ARBA00022475"/>
    </source>
</evidence>
<dbReference type="Proteomes" id="UP000094296">
    <property type="component" value="Unassembled WGS sequence"/>
</dbReference>
<dbReference type="InterPro" id="IPR036163">
    <property type="entry name" value="HMA_dom_sf"/>
</dbReference>
<dbReference type="GO" id="GO:0140581">
    <property type="term" value="F:P-type monovalent copper transporter activity"/>
    <property type="evidence" value="ECO:0007669"/>
    <property type="project" value="UniProtKB-EC"/>
</dbReference>
<evidence type="ECO:0000256" key="1">
    <source>
        <dbReference type="ARBA" id="ARBA00004651"/>
    </source>
</evidence>
<evidence type="ECO:0000256" key="17">
    <source>
        <dbReference type="ARBA" id="ARBA00023008"/>
    </source>
</evidence>
<name>A0A1E5G365_9FIRM</name>
<keyword evidence="14" id="KW-0460">Magnesium</keyword>
<dbReference type="PANTHER" id="PTHR43520:SF8">
    <property type="entry name" value="P-TYPE CU(+) TRANSPORTER"/>
    <property type="match status" value="1"/>
</dbReference>
<dbReference type="InterPro" id="IPR027256">
    <property type="entry name" value="P-typ_ATPase_IB"/>
</dbReference>
<evidence type="ECO:0000256" key="23">
    <source>
        <dbReference type="RuleBase" id="RU362081"/>
    </source>
</evidence>
<dbReference type="GO" id="GO:0055070">
    <property type="term" value="P:copper ion homeostasis"/>
    <property type="evidence" value="ECO:0007669"/>
    <property type="project" value="TreeGrafter"/>
</dbReference>
<dbReference type="InterPro" id="IPR023299">
    <property type="entry name" value="ATPase_P-typ_cyto_dom_N"/>
</dbReference>
<gene>
    <name evidence="25" type="ORF">BHF68_04735</name>
</gene>
<evidence type="ECO:0000256" key="11">
    <source>
        <dbReference type="ARBA" id="ARBA00022741"/>
    </source>
</evidence>
<evidence type="ECO:0000256" key="13">
    <source>
        <dbReference type="ARBA" id="ARBA00022840"/>
    </source>
</evidence>
<dbReference type="GO" id="GO:0005524">
    <property type="term" value="F:ATP binding"/>
    <property type="evidence" value="ECO:0007669"/>
    <property type="project" value="UniProtKB-UniRule"/>
</dbReference>
<dbReference type="Pfam" id="PF00122">
    <property type="entry name" value="E1-E2_ATPase"/>
    <property type="match status" value="1"/>
</dbReference>
<keyword evidence="8 23" id="KW-0812">Transmembrane</keyword>
<dbReference type="OrthoDB" id="9813266at2"/>
<dbReference type="NCBIfam" id="TIGR01511">
    <property type="entry name" value="ATPase-IB1_Cu"/>
    <property type="match status" value="1"/>
</dbReference>
<feature type="transmembrane region" description="Helical" evidence="23">
    <location>
        <begin position="233"/>
        <end position="252"/>
    </location>
</feature>
<keyword evidence="15" id="KW-1278">Translocase</keyword>
<dbReference type="Pfam" id="PF00403">
    <property type="entry name" value="HMA"/>
    <property type="match status" value="2"/>
</dbReference>
<accession>A0A1E5G365</accession>
<dbReference type="PROSITE" id="PS00154">
    <property type="entry name" value="ATPASE_E1_E2"/>
    <property type="match status" value="1"/>
</dbReference>
<evidence type="ECO:0000256" key="18">
    <source>
        <dbReference type="ARBA" id="ARBA00023065"/>
    </source>
</evidence>
<evidence type="ECO:0000256" key="22">
    <source>
        <dbReference type="ARBA" id="ARBA00049289"/>
    </source>
</evidence>
<keyword evidence="9 23" id="KW-0479">Metal-binding</keyword>
<dbReference type="Pfam" id="PF00702">
    <property type="entry name" value="Hydrolase"/>
    <property type="match status" value="1"/>
</dbReference>
<dbReference type="GO" id="GO:0016887">
    <property type="term" value="F:ATP hydrolysis activity"/>
    <property type="evidence" value="ECO:0007669"/>
    <property type="project" value="InterPro"/>
</dbReference>
<dbReference type="InterPro" id="IPR059000">
    <property type="entry name" value="ATPase_P-type_domA"/>
</dbReference>
<evidence type="ECO:0000256" key="4">
    <source>
        <dbReference type="ARBA" id="ARBA00015102"/>
    </source>
</evidence>
<evidence type="ECO:0000313" key="25">
    <source>
        <dbReference type="EMBL" id="OEF97516.1"/>
    </source>
</evidence>
<evidence type="ECO:0000256" key="10">
    <source>
        <dbReference type="ARBA" id="ARBA00022737"/>
    </source>
</evidence>
<evidence type="ECO:0000256" key="9">
    <source>
        <dbReference type="ARBA" id="ARBA00022723"/>
    </source>
</evidence>
<dbReference type="PRINTS" id="PR00943">
    <property type="entry name" value="CUATPASE"/>
</dbReference>
<dbReference type="InterPro" id="IPR018303">
    <property type="entry name" value="ATPase_P-typ_P_site"/>
</dbReference>
<comment type="caution">
    <text evidence="25">The sequence shown here is derived from an EMBL/GenBank/DDBJ whole genome shotgun (WGS) entry which is preliminary data.</text>
</comment>
<evidence type="ECO:0000256" key="21">
    <source>
        <dbReference type="ARBA" id="ARBA00033239"/>
    </source>
</evidence>
<evidence type="ECO:0000256" key="8">
    <source>
        <dbReference type="ARBA" id="ARBA00022692"/>
    </source>
</evidence>
<comment type="subcellular location">
    <subcellularLocation>
        <location evidence="1">Cell membrane</location>
        <topology evidence="1">Multi-pass membrane protein</topology>
    </subcellularLocation>
</comment>
<dbReference type="Gene3D" id="3.30.70.100">
    <property type="match status" value="2"/>
</dbReference>
<dbReference type="EMBL" id="MIJE01000011">
    <property type="protein sequence ID" value="OEF97516.1"/>
    <property type="molecule type" value="Genomic_DNA"/>
</dbReference>
<evidence type="ECO:0000256" key="20">
    <source>
        <dbReference type="ARBA" id="ARBA00029719"/>
    </source>
</evidence>
<dbReference type="SUPFAM" id="SSF56784">
    <property type="entry name" value="HAD-like"/>
    <property type="match status" value="1"/>
</dbReference>
<keyword evidence="11 23" id="KW-0547">Nucleotide-binding</keyword>
<feature type="transmembrane region" description="Helical" evidence="23">
    <location>
        <begin position="264"/>
        <end position="283"/>
    </location>
</feature>
<feature type="transmembrane region" description="Helical" evidence="23">
    <location>
        <begin position="190"/>
        <end position="212"/>
    </location>
</feature>
<comment type="similarity">
    <text evidence="2 23">Belongs to the cation transport ATPase (P-type) (TC 3.A.3) family. Type IB subfamily.</text>
</comment>
<dbReference type="SFLD" id="SFLDF00027">
    <property type="entry name" value="p-type_atpase"/>
    <property type="match status" value="1"/>
</dbReference>
<dbReference type="SUPFAM" id="SSF55008">
    <property type="entry name" value="HMA, heavy metal-associated domain"/>
    <property type="match status" value="2"/>
</dbReference>
<dbReference type="FunFam" id="3.40.50.1000:FF:000144">
    <property type="entry name" value="copper-transporting ATPase 1 isoform X2"/>
    <property type="match status" value="1"/>
</dbReference>
<dbReference type="GO" id="GO:0005507">
    <property type="term" value="F:copper ion binding"/>
    <property type="evidence" value="ECO:0007669"/>
    <property type="project" value="InterPro"/>
</dbReference>
<feature type="transmembrane region" description="Helical" evidence="23">
    <location>
        <begin position="163"/>
        <end position="184"/>
    </location>
</feature>
<dbReference type="PRINTS" id="PR00119">
    <property type="entry name" value="CATATPASE"/>
</dbReference>